<comment type="caution">
    <text evidence="2">The sequence shown here is derived from an EMBL/GenBank/DDBJ whole genome shotgun (WGS) entry which is preliminary data.</text>
</comment>
<name>A0A812PQS2_9DINO</name>
<evidence type="ECO:0000259" key="1">
    <source>
        <dbReference type="PROSITE" id="PS51819"/>
    </source>
</evidence>
<feature type="domain" description="VOC" evidence="1">
    <location>
        <begin position="2"/>
        <end position="136"/>
    </location>
</feature>
<dbReference type="EMBL" id="CAJNJA010015696">
    <property type="protein sequence ID" value="CAE7366589.1"/>
    <property type="molecule type" value="Genomic_DNA"/>
</dbReference>
<keyword evidence="3" id="KW-1185">Reference proteome</keyword>
<dbReference type="InterPro" id="IPR004360">
    <property type="entry name" value="Glyas_Fos-R_dOase_dom"/>
</dbReference>
<dbReference type="SUPFAM" id="SSF54593">
    <property type="entry name" value="Glyoxalase/Bleomycin resistance protein/Dihydroxybiphenyl dioxygenase"/>
    <property type="match status" value="1"/>
</dbReference>
<evidence type="ECO:0000313" key="2">
    <source>
        <dbReference type="EMBL" id="CAE7366589.1"/>
    </source>
</evidence>
<dbReference type="InterPro" id="IPR037523">
    <property type="entry name" value="VOC_core"/>
</dbReference>
<dbReference type="Pfam" id="PF00903">
    <property type="entry name" value="Glyoxalase"/>
    <property type="match status" value="1"/>
</dbReference>
<proteinExistence type="predicted"/>
<dbReference type="OrthoDB" id="16820at2759"/>
<dbReference type="AlphaFoldDB" id="A0A812PQS2"/>
<protein>
    <recommendedName>
        <fullName evidence="1">VOC domain-containing protein</fullName>
    </recommendedName>
</protein>
<dbReference type="Gene3D" id="3.10.180.10">
    <property type="entry name" value="2,3-Dihydroxybiphenyl 1,2-Dioxygenase, domain 1"/>
    <property type="match status" value="1"/>
</dbReference>
<accession>A0A812PQS2</accession>
<dbReference type="PROSITE" id="PS51819">
    <property type="entry name" value="VOC"/>
    <property type="match status" value="1"/>
</dbReference>
<sequence length="171" mass="19036">MSYHHLAIATRDMLATHKFYSDAMGFELVRVEKAQTGPDAWAKHFFYDTGDGTMMAFWEIHDPAVAEDFPTSISTGLGLPKWTNHIAFGVDSLEELDAARIRINAAGFDVAEIDHHWCKSIYVDDPNGIMVEFCVTTKAFGKDDKQRALDALTSDQLADEPPPIIKVFEAG</sequence>
<dbReference type="CDD" id="cd06587">
    <property type="entry name" value="VOC"/>
    <property type="match status" value="1"/>
</dbReference>
<gene>
    <name evidence="2" type="ORF">SNEC2469_LOCUS9769</name>
</gene>
<reference evidence="2" key="1">
    <citation type="submission" date="2021-02" db="EMBL/GenBank/DDBJ databases">
        <authorList>
            <person name="Dougan E. K."/>
            <person name="Rhodes N."/>
            <person name="Thang M."/>
            <person name="Chan C."/>
        </authorList>
    </citation>
    <scope>NUCLEOTIDE SEQUENCE</scope>
</reference>
<organism evidence="2 3">
    <name type="scientific">Symbiodinium necroappetens</name>
    <dbReference type="NCBI Taxonomy" id="1628268"/>
    <lineage>
        <taxon>Eukaryota</taxon>
        <taxon>Sar</taxon>
        <taxon>Alveolata</taxon>
        <taxon>Dinophyceae</taxon>
        <taxon>Suessiales</taxon>
        <taxon>Symbiodiniaceae</taxon>
        <taxon>Symbiodinium</taxon>
    </lineage>
</organism>
<dbReference type="Proteomes" id="UP000601435">
    <property type="component" value="Unassembled WGS sequence"/>
</dbReference>
<dbReference type="InterPro" id="IPR029068">
    <property type="entry name" value="Glyas_Bleomycin-R_OHBP_Dase"/>
</dbReference>
<evidence type="ECO:0000313" key="3">
    <source>
        <dbReference type="Proteomes" id="UP000601435"/>
    </source>
</evidence>